<reference evidence="2" key="1">
    <citation type="submission" date="2021-06" db="EMBL/GenBank/DDBJ databases">
        <authorList>
            <person name="Kallberg Y."/>
            <person name="Tangrot J."/>
            <person name="Rosling A."/>
        </authorList>
    </citation>
    <scope>NUCLEOTIDE SEQUENCE</scope>
    <source>
        <strain evidence="2">FL130A</strain>
    </source>
</reference>
<dbReference type="Proteomes" id="UP000789508">
    <property type="component" value="Unassembled WGS sequence"/>
</dbReference>
<dbReference type="GO" id="GO:1990966">
    <property type="term" value="P:ATP generation from poly-ADP-D-ribose"/>
    <property type="evidence" value="ECO:0007669"/>
    <property type="project" value="TreeGrafter"/>
</dbReference>
<keyword evidence="3" id="KW-1185">Reference proteome</keyword>
<dbReference type="Pfam" id="PF05028">
    <property type="entry name" value="PARG_cat_C"/>
    <property type="match status" value="1"/>
</dbReference>
<dbReference type="OrthoDB" id="1937899at2759"/>
<accession>A0A9N9A993</accession>
<dbReference type="EMBL" id="CAJVPS010001104">
    <property type="protein sequence ID" value="CAG8524382.1"/>
    <property type="molecule type" value="Genomic_DNA"/>
</dbReference>
<proteinExistence type="predicted"/>
<protein>
    <submittedName>
        <fullName evidence="2">405_t:CDS:1</fullName>
    </submittedName>
</protein>
<comment type="caution">
    <text evidence="2">The sequence shown here is derived from an EMBL/GenBank/DDBJ whole genome shotgun (WGS) entry which is preliminary data.</text>
</comment>
<dbReference type="InterPro" id="IPR007724">
    <property type="entry name" value="Poly_GlycHdrlase"/>
</dbReference>
<sequence>MTYASRPTEEILKLIDEHLVNHFAFPAAELVSEHPPRWFCKNKKLVYNLSCPQGANSFHGTLQYTRWKEFTLPEKIHVGQHNDLIVECSDDCFQYGPPETENTDESQCLEHPALCSLRESLSLVPFSSPTLTTVTDAQGVKLATPILIRGVERRAQVKTDRNEEEGRPWGLYGNQFAIAKPEAVTKATTVFDQRLDARGQPYYSNILAMEAPKYGIGYYTTHTIRRILATAYTGFLAAKFESMVELGLLSRNHDPKADSATTIPNDSDTKPLPIIEIHTGNWGCGAYGGNIAIMSLLQITAAQLAGVNKLVYYAMGKTNEQQFNEGLNVYKKLVLENGNSGEDELDLYKFIQKVEKKKFKWGFSNGT</sequence>
<dbReference type="GO" id="GO:0005737">
    <property type="term" value="C:cytoplasm"/>
    <property type="evidence" value="ECO:0007669"/>
    <property type="project" value="TreeGrafter"/>
</dbReference>
<evidence type="ECO:0000259" key="1">
    <source>
        <dbReference type="Pfam" id="PF05028"/>
    </source>
</evidence>
<evidence type="ECO:0000313" key="2">
    <source>
        <dbReference type="EMBL" id="CAG8524382.1"/>
    </source>
</evidence>
<feature type="domain" description="PARG catalytic Macro" evidence="1">
    <location>
        <begin position="191"/>
        <end position="320"/>
    </location>
</feature>
<name>A0A9N9A993_9GLOM</name>
<dbReference type="PANTHER" id="PTHR12837">
    <property type="entry name" value="POLY ADP-RIBOSE GLYCOHYDROLASE"/>
    <property type="match status" value="1"/>
</dbReference>
<organism evidence="2 3">
    <name type="scientific">Ambispora leptoticha</name>
    <dbReference type="NCBI Taxonomy" id="144679"/>
    <lineage>
        <taxon>Eukaryota</taxon>
        <taxon>Fungi</taxon>
        <taxon>Fungi incertae sedis</taxon>
        <taxon>Mucoromycota</taxon>
        <taxon>Glomeromycotina</taxon>
        <taxon>Glomeromycetes</taxon>
        <taxon>Archaeosporales</taxon>
        <taxon>Ambisporaceae</taxon>
        <taxon>Ambispora</taxon>
    </lineage>
</organism>
<gene>
    <name evidence="2" type="ORF">ALEPTO_LOCUS4632</name>
</gene>
<dbReference type="AlphaFoldDB" id="A0A9N9A993"/>
<dbReference type="GO" id="GO:0005634">
    <property type="term" value="C:nucleus"/>
    <property type="evidence" value="ECO:0007669"/>
    <property type="project" value="TreeGrafter"/>
</dbReference>
<dbReference type="InterPro" id="IPR046372">
    <property type="entry name" value="PARG_cat_C"/>
</dbReference>
<dbReference type="GO" id="GO:0006282">
    <property type="term" value="P:regulation of DNA repair"/>
    <property type="evidence" value="ECO:0007669"/>
    <property type="project" value="InterPro"/>
</dbReference>
<dbReference type="GO" id="GO:0009225">
    <property type="term" value="P:nucleotide-sugar metabolic process"/>
    <property type="evidence" value="ECO:0007669"/>
    <property type="project" value="TreeGrafter"/>
</dbReference>
<dbReference type="PANTHER" id="PTHR12837:SF0">
    <property type="entry name" value="POLY(ADP-RIBOSE) GLYCOHYDROLASE"/>
    <property type="match status" value="1"/>
</dbReference>
<evidence type="ECO:0000313" key="3">
    <source>
        <dbReference type="Proteomes" id="UP000789508"/>
    </source>
</evidence>
<dbReference type="GO" id="GO:0004649">
    <property type="term" value="F:poly(ADP-ribose) glycohydrolase activity"/>
    <property type="evidence" value="ECO:0007669"/>
    <property type="project" value="InterPro"/>
</dbReference>
<dbReference type="GO" id="GO:0005975">
    <property type="term" value="P:carbohydrate metabolic process"/>
    <property type="evidence" value="ECO:0007669"/>
    <property type="project" value="InterPro"/>
</dbReference>